<keyword evidence="1" id="KW-0472">Membrane</keyword>
<dbReference type="Proteomes" id="UP000000378">
    <property type="component" value="Chromosome"/>
</dbReference>
<organism evidence="2 3">
    <name type="scientific">Syntrophothermus lipocalidus (strain DSM 12680 / TGB-C1)</name>
    <dbReference type="NCBI Taxonomy" id="643648"/>
    <lineage>
        <taxon>Bacteria</taxon>
        <taxon>Bacillati</taxon>
        <taxon>Bacillota</taxon>
        <taxon>Clostridia</taxon>
        <taxon>Eubacteriales</taxon>
        <taxon>Syntrophomonadaceae</taxon>
        <taxon>Syntrophothermus</taxon>
    </lineage>
</organism>
<dbReference type="EMBL" id="CP002048">
    <property type="protein sequence ID" value="ADI02105.1"/>
    <property type="molecule type" value="Genomic_DNA"/>
</dbReference>
<reference evidence="2 3" key="2">
    <citation type="journal article" date="2010" name="Stand. Genomic Sci.">
        <title>Complete genome sequence of Syntrophothermus lipocalidus type strain (TGB-C1).</title>
        <authorList>
            <person name="Djao O.D."/>
            <person name="Zhang X."/>
            <person name="Lucas S."/>
            <person name="Lapidus A."/>
            <person name="Del Rio T.G."/>
            <person name="Nolan M."/>
            <person name="Tice H."/>
            <person name="Cheng J.F."/>
            <person name="Han C."/>
            <person name="Tapia R."/>
            <person name="Goodwin L."/>
            <person name="Pitluck S."/>
            <person name="Liolios K."/>
            <person name="Ivanova N."/>
            <person name="Mavromatis K."/>
            <person name="Mikhailova N."/>
            <person name="Ovchinnikova G."/>
            <person name="Pati A."/>
            <person name="Brambilla E."/>
            <person name="Chen A."/>
            <person name="Palaniappan K."/>
            <person name="Land M."/>
            <person name="Hauser L."/>
            <person name="Chang Y.J."/>
            <person name="Jeffries C.D."/>
            <person name="Rohde M."/>
            <person name="Sikorski J."/>
            <person name="Spring S."/>
            <person name="Goker M."/>
            <person name="Detter J.C."/>
            <person name="Woyke T."/>
            <person name="Bristow J."/>
            <person name="Eisen J.A."/>
            <person name="Markowitz V."/>
            <person name="Hugenholtz P."/>
            <person name="Kyrpides N.C."/>
            <person name="Klenk H.P."/>
        </authorList>
    </citation>
    <scope>NUCLEOTIDE SEQUENCE [LARGE SCALE GENOMIC DNA]</scope>
    <source>
        <strain evidence="3">DSM 12680 / TGB-C1</strain>
    </source>
</reference>
<reference evidence="3" key="1">
    <citation type="journal article" date="2010" name="Stand. Genomic Sci.">
        <title>Complete genome sequence of Syntrophothermus lipocalidus type strain (TGB-C1T).</title>
        <authorList>
            <consortium name="US DOE Joint Genome Institute (JGI-PGF)"/>
            <person name="Djao O."/>
            <person name="Zhang X."/>
            <person name="Lucas S."/>
            <person name="Lapidus A."/>
            <person name="Glavina Del Rio T."/>
            <person name="Nolan M."/>
            <person name="Tice H."/>
            <person name="Cheng J."/>
            <person name="Han C."/>
            <person name="Tapia R."/>
            <person name="Goodwin L."/>
            <person name="Pitluck S."/>
            <person name="Liolios K."/>
            <person name="Ivanova N."/>
            <person name="Mavromatis K."/>
            <person name="Mikhailova N."/>
            <person name="Ovchinnikova G."/>
            <person name="Pati A."/>
            <person name="Brambilla E."/>
            <person name="Chen A."/>
            <person name="Palaniappan K."/>
            <person name="Land M."/>
            <person name="Hauser L."/>
            <person name="Chang Y."/>
            <person name="Jeffries C."/>
            <person name="Rohde M."/>
            <person name="Sikorski J."/>
            <person name="Spring S."/>
            <person name="Goker M."/>
            <person name="Detter J."/>
            <person name="Woyke T."/>
            <person name="Bristow J."/>
            <person name="Eisen J."/>
            <person name="Markowitz V."/>
            <person name="Hugenholtz P."/>
            <person name="Kyrpides N."/>
            <person name="Klenk H."/>
        </authorList>
    </citation>
    <scope>NUCLEOTIDE SEQUENCE [LARGE SCALE GENOMIC DNA]</scope>
    <source>
        <strain evidence="3">DSM 12680 / TGB-C1</strain>
    </source>
</reference>
<dbReference type="KEGG" id="slp:Slip_1342"/>
<name>D7CN20_SYNLT</name>
<gene>
    <name evidence="2" type="ordered locus">Slip_1342</name>
</gene>
<keyword evidence="1" id="KW-1133">Transmembrane helix</keyword>
<evidence type="ECO:0000313" key="3">
    <source>
        <dbReference type="Proteomes" id="UP000000378"/>
    </source>
</evidence>
<dbReference type="RefSeq" id="WP_013175507.1">
    <property type="nucleotide sequence ID" value="NC_014220.1"/>
</dbReference>
<dbReference type="AlphaFoldDB" id="D7CN20"/>
<accession>D7CN20</accession>
<proteinExistence type="predicted"/>
<dbReference type="STRING" id="643648.Slip_1342"/>
<evidence type="ECO:0000313" key="2">
    <source>
        <dbReference type="EMBL" id="ADI02105.1"/>
    </source>
</evidence>
<dbReference type="HOGENOM" id="CLU_2848306_0_0_9"/>
<feature type="transmembrane region" description="Helical" evidence="1">
    <location>
        <begin position="47"/>
        <end position="64"/>
    </location>
</feature>
<keyword evidence="1" id="KW-0812">Transmembrane</keyword>
<sequence>MPLYFHTFAVAGGERRNYTVHCRFDGLVFGCSVESEDVVRDNRVRELVIFLSFLGVGFLIGGIVA</sequence>
<protein>
    <submittedName>
        <fullName evidence="2">Uncharacterized protein</fullName>
    </submittedName>
</protein>
<keyword evidence="3" id="KW-1185">Reference proteome</keyword>
<evidence type="ECO:0000256" key="1">
    <source>
        <dbReference type="SAM" id="Phobius"/>
    </source>
</evidence>